<evidence type="ECO:0000256" key="1">
    <source>
        <dbReference type="ARBA" id="ARBA00023125"/>
    </source>
</evidence>
<reference evidence="5" key="1">
    <citation type="journal article" date="2019" name="Int. J. Syst. Evol. Microbiol.">
        <title>The Global Catalogue of Microorganisms (GCM) 10K type strain sequencing project: providing services to taxonomists for standard genome sequencing and annotation.</title>
        <authorList>
            <consortium name="The Broad Institute Genomics Platform"/>
            <consortium name="The Broad Institute Genome Sequencing Center for Infectious Disease"/>
            <person name="Wu L."/>
            <person name="Ma J."/>
        </authorList>
    </citation>
    <scope>NUCLEOTIDE SEQUENCE [LARGE SCALE GENOMIC DNA]</scope>
    <source>
        <strain evidence="5">CECT 8288</strain>
    </source>
</reference>
<protein>
    <submittedName>
        <fullName evidence="4">TetR/AcrR family transcriptional regulator</fullName>
    </submittedName>
</protein>
<dbReference type="SUPFAM" id="SSF48498">
    <property type="entry name" value="Tetracyclin repressor-like, C-terminal domain"/>
    <property type="match status" value="1"/>
</dbReference>
<evidence type="ECO:0000313" key="5">
    <source>
        <dbReference type="Proteomes" id="UP001595710"/>
    </source>
</evidence>
<proteinExistence type="predicted"/>
<feature type="domain" description="HTH tetR-type" evidence="3">
    <location>
        <begin position="27"/>
        <end position="87"/>
    </location>
</feature>
<dbReference type="InterPro" id="IPR009057">
    <property type="entry name" value="Homeodomain-like_sf"/>
</dbReference>
<dbReference type="InterPro" id="IPR036271">
    <property type="entry name" value="Tet_transcr_reg_TetR-rel_C_sf"/>
</dbReference>
<keyword evidence="5" id="KW-1185">Reference proteome</keyword>
<dbReference type="PROSITE" id="PS50977">
    <property type="entry name" value="HTH_TETR_2"/>
    <property type="match status" value="1"/>
</dbReference>
<evidence type="ECO:0000256" key="2">
    <source>
        <dbReference type="PROSITE-ProRule" id="PRU00335"/>
    </source>
</evidence>
<dbReference type="SUPFAM" id="SSF46689">
    <property type="entry name" value="Homeodomain-like"/>
    <property type="match status" value="1"/>
</dbReference>
<evidence type="ECO:0000259" key="3">
    <source>
        <dbReference type="PROSITE" id="PS50977"/>
    </source>
</evidence>
<dbReference type="EMBL" id="JBHRYN010000002">
    <property type="protein sequence ID" value="MFC3700059.1"/>
    <property type="molecule type" value="Genomic_DNA"/>
</dbReference>
<feature type="DNA-binding region" description="H-T-H motif" evidence="2">
    <location>
        <begin position="50"/>
        <end position="69"/>
    </location>
</feature>
<organism evidence="4 5">
    <name type="scientific">Reinekea marina</name>
    <dbReference type="NCBI Taxonomy" id="1310421"/>
    <lineage>
        <taxon>Bacteria</taxon>
        <taxon>Pseudomonadati</taxon>
        <taxon>Pseudomonadota</taxon>
        <taxon>Gammaproteobacteria</taxon>
        <taxon>Oceanospirillales</taxon>
        <taxon>Saccharospirillaceae</taxon>
        <taxon>Reinekea</taxon>
    </lineage>
</organism>
<dbReference type="PRINTS" id="PR00455">
    <property type="entry name" value="HTHTETR"/>
</dbReference>
<accession>A0ABV7WNP8</accession>
<name>A0ABV7WNP8_9GAMM</name>
<dbReference type="PANTHER" id="PTHR43479:SF11">
    <property type="entry name" value="ACREF_ENVCD OPERON REPRESSOR-RELATED"/>
    <property type="match status" value="1"/>
</dbReference>
<sequence length="214" mass="24450">MNQSSGLVVESLKELSQVLVPKTQRGKLTLEKILNAAEVEFGEKGFHEGSITGIAYRAGIAQGTFYLYFKCKEDVLRELVLYINRTIRSLLSESVINIEDRLEAERVGLRTFLNYIQEHPHLYRILQESQFVDPEVHKAYYMSFAQGYQEALGVAVEKESIRKGQLESWSWAIMGMMHFIGQRYIVWGGTHSSEDTLDEVVDSIIDLLKNGLKK</sequence>
<dbReference type="RefSeq" id="WP_290282938.1">
    <property type="nucleotide sequence ID" value="NZ_JAUFQI010000001.1"/>
</dbReference>
<keyword evidence="1 2" id="KW-0238">DNA-binding</keyword>
<dbReference type="Gene3D" id="1.10.10.60">
    <property type="entry name" value="Homeodomain-like"/>
    <property type="match status" value="1"/>
</dbReference>
<dbReference type="InterPro" id="IPR050624">
    <property type="entry name" value="HTH-type_Tx_Regulator"/>
</dbReference>
<gene>
    <name evidence="4" type="ORF">ACFOND_00290</name>
</gene>
<dbReference type="Proteomes" id="UP001595710">
    <property type="component" value="Unassembled WGS sequence"/>
</dbReference>
<comment type="caution">
    <text evidence="4">The sequence shown here is derived from an EMBL/GenBank/DDBJ whole genome shotgun (WGS) entry which is preliminary data.</text>
</comment>
<evidence type="ECO:0000313" key="4">
    <source>
        <dbReference type="EMBL" id="MFC3700059.1"/>
    </source>
</evidence>
<dbReference type="Gene3D" id="1.10.357.10">
    <property type="entry name" value="Tetracycline Repressor, domain 2"/>
    <property type="match status" value="1"/>
</dbReference>
<dbReference type="PANTHER" id="PTHR43479">
    <property type="entry name" value="ACREF/ENVCD OPERON REPRESSOR-RELATED"/>
    <property type="match status" value="1"/>
</dbReference>
<dbReference type="Pfam" id="PF00440">
    <property type="entry name" value="TetR_N"/>
    <property type="match status" value="1"/>
</dbReference>
<dbReference type="InterPro" id="IPR001647">
    <property type="entry name" value="HTH_TetR"/>
</dbReference>